<comment type="caution">
    <text evidence="1">The sequence shown here is derived from an EMBL/GenBank/DDBJ whole genome shotgun (WGS) entry which is preliminary data.</text>
</comment>
<dbReference type="EMBL" id="SAUN01000001">
    <property type="protein sequence ID" value="RVX39762.1"/>
    <property type="molecule type" value="Genomic_DNA"/>
</dbReference>
<sequence length="147" mass="16617">MTIAESPATTLTPDVASLLEEFRGTFVPVAADFLEGRISANELRRRWKPFYTGTFREYDRTVERVWRDSTGTDGTLETGSPLADPVHELPLKHFPVSVAQNNLDRLIEVLATELGDRTVKDTERLERKIDFAHVVDSLDELMQSLAK</sequence>
<reference evidence="1 2" key="1">
    <citation type="submission" date="2019-01" db="EMBL/GenBank/DDBJ databases">
        <title>Sequencing the genomes of 1000 actinobacteria strains.</title>
        <authorList>
            <person name="Klenk H.-P."/>
        </authorList>
    </citation>
    <scope>NUCLEOTIDE SEQUENCE [LARGE SCALE GENOMIC DNA]</scope>
    <source>
        <strain evidence="1 2">DSM 43925</strain>
    </source>
</reference>
<dbReference type="OrthoDB" id="3529869at2"/>
<keyword evidence="2" id="KW-1185">Reference proteome</keyword>
<accession>A0A438M1Y3</accession>
<dbReference type="RefSeq" id="WP_127932233.1">
    <property type="nucleotide sequence ID" value="NZ_SAUN01000001.1"/>
</dbReference>
<dbReference type="Proteomes" id="UP000284824">
    <property type="component" value="Unassembled WGS sequence"/>
</dbReference>
<name>A0A438M1Y3_9ACTN</name>
<protein>
    <submittedName>
        <fullName evidence="1">Uncharacterized protein</fullName>
    </submittedName>
</protein>
<proteinExistence type="predicted"/>
<evidence type="ECO:0000313" key="2">
    <source>
        <dbReference type="Proteomes" id="UP000284824"/>
    </source>
</evidence>
<evidence type="ECO:0000313" key="1">
    <source>
        <dbReference type="EMBL" id="RVX39762.1"/>
    </source>
</evidence>
<dbReference type="AlphaFoldDB" id="A0A438M1Y3"/>
<gene>
    <name evidence="1" type="ORF">EDD27_2135</name>
</gene>
<organism evidence="1 2">
    <name type="scientific">Nonomuraea polychroma</name>
    <dbReference type="NCBI Taxonomy" id="46176"/>
    <lineage>
        <taxon>Bacteria</taxon>
        <taxon>Bacillati</taxon>
        <taxon>Actinomycetota</taxon>
        <taxon>Actinomycetes</taxon>
        <taxon>Streptosporangiales</taxon>
        <taxon>Streptosporangiaceae</taxon>
        <taxon>Nonomuraea</taxon>
    </lineage>
</organism>